<reference evidence="2 3" key="1">
    <citation type="submission" date="2016-08" db="EMBL/GenBank/DDBJ databases">
        <title>The complete genome of Streptomyces subrutilus 10-1-1.</title>
        <authorList>
            <person name="Chen X."/>
        </authorList>
    </citation>
    <scope>NUCLEOTIDE SEQUENCE [LARGE SCALE GENOMIC DNA]</scope>
    <source>
        <strain evidence="2 3">10-1-1</strain>
    </source>
</reference>
<dbReference type="STRING" id="36818.BGK67_25135"/>
<feature type="region of interest" description="Disordered" evidence="1">
    <location>
        <begin position="60"/>
        <end position="97"/>
    </location>
</feature>
<dbReference type="RefSeq" id="WP_069922376.1">
    <property type="nucleotide sequence ID" value="NZ_MEHK01000001.1"/>
</dbReference>
<evidence type="ECO:0000313" key="2">
    <source>
        <dbReference type="EMBL" id="OEJ34182.1"/>
    </source>
</evidence>
<comment type="caution">
    <text evidence="2">The sequence shown here is derived from an EMBL/GenBank/DDBJ whole genome shotgun (WGS) entry which is preliminary data.</text>
</comment>
<feature type="compositionally biased region" description="Basic and acidic residues" evidence="1">
    <location>
        <begin position="64"/>
        <end position="73"/>
    </location>
</feature>
<organism evidence="2 3">
    <name type="scientific">Streptomyces subrutilus</name>
    <dbReference type="NCBI Taxonomy" id="36818"/>
    <lineage>
        <taxon>Bacteria</taxon>
        <taxon>Bacillati</taxon>
        <taxon>Actinomycetota</taxon>
        <taxon>Actinomycetes</taxon>
        <taxon>Kitasatosporales</taxon>
        <taxon>Streptomycetaceae</taxon>
        <taxon>Streptomyces</taxon>
    </lineage>
</organism>
<protein>
    <submittedName>
        <fullName evidence="2">Uncharacterized protein</fullName>
    </submittedName>
</protein>
<dbReference type="AlphaFoldDB" id="A0A1E5PXT1"/>
<sequence length="97" mass="10869">MAAELTYRNPNLGAHAQAWIDGRTAKDERNRAAAGAMSLSYGDLDAVREATHLRAVQQYHASAHRQERGRLSELEPNPTDMSQYALNRPRGSYSDVW</sequence>
<dbReference type="EMBL" id="MEHK01000001">
    <property type="protein sequence ID" value="OEJ34182.1"/>
    <property type="molecule type" value="Genomic_DNA"/>
</dbReference>
<name>A0A1E5PXT1_9ACTN</name>
<evidence type="ECO:0000256" key="1">
    <source>
        <dbReference type="SAM" id="MobiDB-lite"/>
    </source>
</evidence>
<accession>A0A1E5PXT1</accession>
<dbReference type="Proteomes" id="UP000095705">
    <property type="component" value="Unassembled WGS sequence"/>
</dbReference>
<dbReference type="OrthoDB" id="9901858at2"/>
<keyword evidence="3" id="KW-1185">Reference proteome</keyword>
<gene>
    <name evidence="2" type="ORF">BGK67_25135</name>
</gene>
<evidence type="ECO:0000313" key="3">
    <source>
        <dbReference type="Proteomes" id="UP000095705"/>
    </source>
</evidence>
<proteinExistence type="predicted"/>